<proteinExistence type="predicted"/>
<accession>A0AAQ3UIR3</accession>
<dbReference type="AlphaFoldDB" id="A0AAQ3UIR3"/>
<dbReference type="Proteomes" id="UP001341281">
    <property type="component" value="Chromosome 09"/>
</dbReference>
<dbReference type="EMBL" id="CP144753">
    <property type="protein sequence ID" value="WVZ93348.1"/>
    <property type="molecule type" value="Genomic_DNA"/>
</dbReference>
<evidence type="ECO:0000313" key="1">
    <source>
        <dbReference type="EMBL" id="WVZ93348.1"/>
    </source>
</evidence>
<evidence type="ECO:0000313" key="2">
    <source>
        <dbReference type="Proteomes" id="UP001341281"/>
    </source>
</evidence>
<sequence>MCLGVLITVRWDASGGGNSPVANHYQSLRVQDAGVVVEPCAGRWSGAASGAGGDGAGGHGRAPLVMILVACERTARAVERGGGAGGTAVAN</sequence>
<organism evidence="1 2">
    <name type="scientific">Paspalum notatum var. saurae</name>
    <dbReference type="NCBI Taxonomy" id="547442"/>
    <lineage>
        <taxon>Eukaryota</taxon>
        <taxon>Viridiplantae</taxon>
        <taxon>Streptophyta</taxon>
        <taxon>Embryophyta</taxon>
        <taxon>Tracheophyta</taxon>
        <taxon>Spermatophyta</taxon>
        <taxon>Magnoliopsida</taxon>
        <taxon>Liliopsida</taxon>
        <taxon>Poales</taxon>
        <taxon>Poaceae</taxon>
        <taxon>PACMAD clade</taxon>
        <taxon>Panicoideae</taxon>
        <taxon>Andropogonodae</taxon>
        <taxon>Paspaleae</taxon>
        <taxon>Paspalinae</taxon>
        <taxon>Paspalum</taxon>
    </lineage>
</organism>
<gene>
    <name evidence="1" type="ORF">U9M48_039335</name>
</gene>
<keyword evidence="2" id="KW-1185">Reference proteome</keyword>
<protein>
    <submittedName>
        <fullName evidence="1">Uncharacterized protein</fullName>
    </submittedName>
</protein>
<name>A0AAQ3UIR3_PASNO</name>
<reference evidence="1 2" key="1">
    <citation type="submission" date="2024-02" db="EMBL/GenBank/DDBJ databases">
        <title>High-quality chromosome-scale genome assembly of Pensacola bahiagrass (Paspalum notatum Flugge var. saurae).</title>
        <authorList>
            <person name="Vega J.M."/>
            <person name="Podio M."/>
            <person name="Orjuela J."/>
            <person name="Siena L.A."/>
            <person name="Pessino S.C."/>
            <person name="Combes M.C."/>
            <person name="Mariac C."/>
            <person name="Albertini E."/>
            <person name="Pupilli F."/>
            <person name="Ortiz J.P.A."/>
            <person name="Leblanc O."/>
        </authorList>
    </citation>
    <scope>NUCLEOTIDE SEQUENCE [LARGE SCALE GENOMIC DNA]</scope>
    <source>
        <strain evidence="1">R1</strain>
        <tissue evidence="1">Leaf</tissue>
    </source>
</reference>